<name>A0ABT2NAM4_9CYAN</name>
<gene>
    <name evidence="1" type="ORF">NG792_18710</name>
</gene>
<evidence type="ECO:0000313" key="2">
    <source>
        <dbReference type="Proteomes" id="UP001525961"/>
    </source>
</evidence>
<reference evidence="1 2" key="1">
    <citation type="journal article" date="2022" name="Front. Microbiol.">
        <title>High genomic differentiation and limited gene flow indicate recent cryptic speciation within the genus Laspinema (cyanobacteria).</title>
        <authorList>
            <person name="Stanojkovic A."/>
            <person name="Skoupy S."/>
            <person name="Skaloud P."/>
            <person name="Dvorak P."/>
        </authorList>
    </citation>
    <scope>NUCLEOTIDE SEQUENCE [LARGE SCALE GENOMIC DNA]</scope>
    <source>
        <strain evidence="1 2">D3b</strain>
    </source>
</reference>
<accession>A0ABT2NAM4</accession>
<dbReference type="EMBL" id="JAMXFA010000027">
    <property type="protein sequence ID" value="MCT7979753.1"/>
    <property type="molecule type" value="Genomic_DNA"/>
</dbReference>
<keyword evidence="2" id="KW-1185">Reference proteome</keyword>
<proteinExistence type="predicted"/>
<evidence type="ECO:0000313" key="1">
    <source>
        <dbReference type="EMBL" id="MCT7979753.1"/>
    </source>
</evidence>
<protein>
    <submittedName>
        <fullName evidence="1">Sigma-70 family RNA polymerase sigma factor</fullName>
    </submittedName>
</protein>
<dbReference type="Proteomes" id="UP001525961">
    <property type="component" value="Unassembled WGS sequence"/>
</dbReference>
<organism evidence="1 2">
    <name type="scientific">Laspinema olomoucense D3b</name>
    <dbReference type="NCBI Taxonomy" id="2953688"/>
    <lineage>
        <taxon>Bacteria</taxon>
        <taxon>Bacillati</taxon>
        <taxon>Cyanobacteriota</taxon>
        <taxon>Cyanophyceae</taxon>
        <taxon>Oscillatoriophycideae</taxon>
        <taxon>Oscillatoriales</taxon>
        <taxon>Laspinemataceae</taxon>
        <taxon>Laspinema</taxon>
        <taxon>Laspinema olomoucense</taxon>
    </lineage>
</organism>
<sequence>MTNDQQPMTTDPLQSLIEETCRHPPQTVERQRGLTQLYRLIVKSGKLWREYTPYYEEVWQQTWLYFCLNLCEATTAKDKYDPDRSLVTTWLNFYLKQRLKDRAIKAQSLTNQMVSASQSVDDDDTLTFLDRFEAPRDIPPILQGTREWVETDPDGELQRIHIRGRKDVTCQVLIRRRLPPETSWEELSVEFKLPVSTLSTFYQRKCMPQLRKFGESEGYL</sequence>
<comment type="caution">
    <text evidence="1">The sequence shown here is derived from an EMBL/GenBank/DDBJ whole genome shotgun (WGS) entry which is preliminary data.</text>
</comment>